<evidence type="ECO:0000313" key="3">
    <source>
        <dbReference type="Proteomes" id="UP001251528"/>
    </source>
</evidence>
<evidence type="ECO:0000313" key="2">
    <source>
        <dbReference type="EMBL" id="KAK2596202.1"/>
    </source>
</evidence>
<gene>
    <name evidence="2" type="ORF">QQS21_006350</name>
</gene>
<dbReference type="Proteomes" id="UP001251528">
    <property type="component" value="Unassembled WGS sequence"/>
</dbReference>
<sequence>MARFDEAKTHVDTAKQLLETSGIAARFSWLGSYCAYRAGDIAMKQKRYKDAIEETEKAWAIGKLVKVPLAILCRCVHAYSKALSTDPSRQEESEVQRREARKLRSQIPGGGGDLDDESDEAFERLVKMDHR</sequence>
<evidence type="ECO:0000256" key="1">
    <source>
        <dbReference type="SAM" id="MobiDB-lite"/>
    </source>
</evidence>
<proteinExistence type="predicted"/>
<keyword evidence="3" id="KW-1185">Reference proteome</keyword>
<feature type="compositionally biased region" description="Basic and acidic residues" evidence="1">
    <location>
        <begin position="88"/>
        <end position="98"/>
    </location>
</feature>
<feature type="region of interest" description="Disordered" evidence="1">
    <location>
        <begin position="84"/>
        <end position="119"/>
    </location>
</feature>
<organism evidence="2 3">
    <name type="scientific">Conoideocrella luteorostrata</name>
    <dbReference type="NCBI Taxonomy" id="1105319"/>
    <lineage>
        <taxon>Eukaryota</taxon>
        <taxon>Fungi</taxon>
        <taxon>Dikarya</taxon>
        <taxon>Ascomycota</taxon>
        <taxon>Pezizomycotina</taxon>
        <taxon>Sordariomycetes</taxon>
        <taxon>Hypocreomycetidae</taxon>
        <taxon>Hypocreales</taxon>
        <taxon>Clavicipitaceae</taxon>
        <taxon>Conoideocrella</taxon>
    </lineage>
</organism>
<accession>A0AAJ0FY21</accession>
<dbReference type="AlphaFoldDB" id="A0AAJ0FY21"/>
<name>A0AAJ0FY21_9HYPO</name>
<reference evidence="2" key="1">
    <citation type="submission" date="2023-06" db="EMBL/GenBank/DDBJ databases">
        <title>Conoideocrella luteorostrata (Hypocreales: Clavicipitaceae), a potential biocontrol fungus for elongate hemlock scale in United States Christmas tree production areas.</title>
        <authorList>
            <person name="Barrett H."/>
            <person name="Lovett B."/>
            <person name="Macias A.M."/>
            <person name="Stajich J.E."/>
            <person name="Kasson M.T."/>
        </authorList>
    </citation>
    <scope>NUCLEOTIDE SEQUENCE</scope>
    <source>
        <strain evidence="2">ARSEF 14590</strain>
    </source>
</reference>
<dbReference type="EMBL" id="JASWJB010000117">
    <property type="protein sequence ID" value="KAK2596202.1"/>
    <property type="molecule type" value="Genomic_DNA"/>
</dbReference>
<protein>
    <submittedName>
        <fullName evidence="2">Uncharacterized protein</fullName>
    </submittedName>
</protein>
<comment type="caution">
    <text evidence="2">The sequence shown here is derived from an EMBL/GenBank/DDBJ whole genome shotgun (WGS) entry which is preliminary data.</text>
</comment>